<dbReference type="STRING" id="1423810.FD19_GL000062"/>
<gene>
    <name evidence="1" type="ORF">FD19_GL000062</name>
</gene>
<reference evidence="1 2" key="1">
    <citation type="journal article" date="2015" name="Genome Announc.">
        <title>Expanding the biotechnology potential of lactobacilli through comparative genomics of 213 strains and associated genera.</title>
        <authorList>
            <person name="Sun Z."/>
            <person name="Harris H.M."/>
            <person name="McCann A."/>
            <person name="Guo C."/>
            <person name="Argimon S."/>
            <person name="Zhang W."/>
            <person name="Yang X."/>
            <person name="Jeffery I.B."/>
            <person name="Cooney J.C."/>
            <person name="Kagawa T.F."/>
            <person name="Liu W."/>
            <person name="Song Y."/>
            <person name="Salvetti E."/>
            <person name="Wrobel A."/>
            <person name="Rasinkangas P."/>
            <person name="Parkhill J."/>
            <person name="Rea M.C."/>
            <person name="O'Sullivan O."/>
            <person name="Ritari J."/>
            <person name="Douillard F.P."/>
            <person name="Paul Ross R."/>
            <person name="Yang R."/>
            <person name="Briner A.E."/>
            <person name="Felis G.E."/>
            <person name="de Vos W.M."/>
            <person name="Barrangou R."/>
            <person name="Klaenhammer T.R."/>
            <person name="Caufield P.W."/>
            <person name="Cui Y."/>
            <person name="Zhang H."/>
            <person name="O'Toole P.W."/>
        </authorList>
    </citation>
    <scope>NUCLEOTIDE SEQUENCE [LARGE SCALE GENOMIC DNA]</scope>
    <source>
        <strain evidence="1 2">DSM 22698</strain>
    </source>
</reference>
<dbReference type="EMBL" id="AYZK01000001">
    <property type="protein sequence ID" value="KRM87787.1"/>
    <property type="molecule type" value="Genomic_DNA"/>
</dbReference>
<keyword evidence="2" id="KW-1185">Reference proteome</keyword>
<proteinExistence type="predicted"/>
<accession>A0A0R2CHA0</accession>
<comment type="caution">
    <text evidence="1">The sequence shown here is derived from an EMBL/GenBank/DDBJ whole genome shotgun (WGS) entry which is preliminary data.</text>
</comment>
<name>A0A0R2CHA0_9LACO</name>
<evidence type="ECO:0000313" key="1">
    <source>
        <dbReference type="EMBL" id="KRM87787.1"/>
    </source>
</evidence>
<organism evidence="1 2">
    <name type="scientific">Lacticaseibacillus thailandensis DSM 22698 = JCM 13996</name>
    <dbReference type="NCBI Taxonomy" id="1423810"/>
    <lineage>
        <taxon>Bacteria</taxon>
        <taxon>Bacillati</taxon>
        <taxon>Bacillota</taxon>
        <taxon>Bacilli</taxon>
        <taxon>Lactobacillales</taxon>
        <taxon>Lactobacillaceae</taxon>
        <taxon>Lacticaseibacillus</taxon>
    </lineage>
</organism>
<protein>
    <submittedName>
        <fullName evidence="1">Uncharacterized protein</fullName>
    </submittedName>
</protein>
<dbReference type="PATRIC" id="fig|1423810.4.peg.62"/>
<sequence>MVHRLRQCIADLLNARDQNIFLANQVVATNMFKVMLNYYVLGRTFVKAADFGDTQEQMQHYQPLMTAIHQCITTIPKDAPEHIFTRLVDDIELALFTTLTPVLPLFKTIEPLNIRLELEGESFLNKDIVGFLNSFAVINVLPQDSSVAPDVILCSIDNYDKVYNLLHLGAGKLDPEPTIIHWSNQSEDTTLLNLLGRINELANAKAARLAHRTDE</sequence>
<evidence type="ECO:0000313" key="2">
    <source>
        <dbReference type="Proteomes" id="UP000051789"/>
    </source>
</evidence>
<dbReference type="Proteomes" id="UP000051789">
    <property type="component" value="Unassembled WGS sequence"/>
</dbReference>
<dbReference type="AlphaFoldDB" id="A0A0R2CHA0"/>